<keyword evidence="4" id="KW-0564">Palmitate</keyword>
<comment type="subunit">
    <text evidence="4">Part of the Bam complex.</text>
</comment>
<feature type="domain" description="Outer membrane protein assembly factor BamE" evidence="6">
    <location>
        <begin position="33"/>
        <end position="100"/>
    </location>
</feature>
<comment type="similarity">
    <text evidence="4">Belongs to the BamE family.</text>
</comment>
<dbReference type="HAMAP" id="MF_00925">
    <property type="entry name" value="OM_assembly_BamE"/>
    <property type="match status" value="1"/>
</dbReference>
<dbReference type="Pfam" id="PF04355">
    <property type="entry name" value="BamE"/>
    <property type="match status" value="1"/>
</dbReference>
<evidence type="ECO:0000256" key="2">
    <source>
        <dbReference type="ARBA" id="ARBA00023136"/>
    </source>
</evidence>
<comment type="function">
    <text evidence="4">Part of the outer membrane protein assembly complex, which is involved in assembly and insertion of beta-barrel proteins into the outer membrane.</text>
</comment>
<dbReference type="PANTHER" id="PTHR37482">
    <property type="entry name" value="OUTER MEMBRANE PROTEIN ASSEMBLY FACTOR BAME"/>
    <property type="match status" value="1"/>
</dbReference>
<proteinExistence type="inferred from homology"/>
<dbReference type="InterPro" id="IPR037873">
    <property type="entry name" value="BamE-like"/>
</dbReference>
<evidence type="ECO:0000313" key="8">
    <source>
        <dbReference type="Proteomes" id="UP001319883"/>
    </source>
</evidence>
<feature type="region of interest" description="Disordered" evidence="5">
    <location>
        <begin position="122"/>
        <end position="158"/>
    </location>
</feature>
<dbReference type="PANTHER" id="PTHR37482:SF1">
    <property type="entry name" value="OUTER MEMBRANE PROTEIN ASSEMBLY FACTOR BAME"/>
    <property type="match status" value="1"/>
</dbReference>
<evidence type="ECO:0000313" key="7">
    <source>
        <dbReference type="EMBL" id="MBZ9566681.1"/>
    </source>
</evidence>
<accession>A0ABS7WY92</accession>
<evidence type="ECO:0000256" key="3">
    <source>
        <dbReference type="ARBA" id="ARBA00023237"/>
    </source>
</evidence>
<evidence type="ECO:0000259" key="6">
    <source>
        <dbReference type="Pfam" id="PF04355"/>
    </source>
</evidence>
<keyword evidence="2 4" id="KW-0472">Membrane</keyword>
<dbReference type="InterPro" id="IPR007450">
    <property type="entry name" value="BamE_dom"/>
</dbReference>
<dbReference type="Proteomes" id="UP001319883">
    <property type="component" value="Unassembled WGS sequence"/>
</dbReference>
<name>A0ABS7WY92_9GAMM</name>
<keyword evidence="1 4" id="KW-0732">Signal</keyword>
<dbReference type="PROSITE" id="PS51257">
    <property type="entry name" value="PROKAR_LIPOPROTEIN"/>
    <property type="match status" value="1"/>
</dbReference>
<protein>
    <recommendedName>
        <fullName evidence="4">Outer membrane protein assembly factor BamE</fullName>
    </recommendedName>
</protein>
<gene>
    <name evidence="4" type="primary">bamE</name>
    <name evidence="7" type="ORF">KGQ91_03155</name>
</gene>
<comment type="caution">
    <text evidence="7">The sequence shown here is derived from an EMBL/GenBank/DDBJ whole genome shotgun (WGS) entry which is preliminary data.</text>
</comment>
<comment type="subcellular location">
    <subcellularLocation>
        <location evidence="4">Cell outer membrane</location>
        <topology evidence="4">Lipid-anchor</topology>
    </subcellularLocation>
</comment>
<dbReference type="RefSeq" id="WP_224416313.1">
    <property type="nucleotide sequence ID" value="NZ_JAGXFC010000001.1"/>
</dbReference>
<keyword evidence="8" id="KW-1185">Reference proteome</keyword>
<dbReference type="EMBL" id="JAGXFD010000001">
    <property type="protein sequence ID" value="MBZ9566681.1"/>
    <property type="molecule type" value="Genomic_DNA"/>
</dbReference>
<sequence length="158" mass="17120">MQNLIKIVIFSLALGLLAGCSYFGVYKRDLPQGNLITQEMLAQLKPGMTRKQVQYVMGSPLLETPFDASQWDYVFLLDKAYGGTVYKRLTLTFADDRLVDMRTSGDIDKKVDLKVDASAGPAIEEDALPGNLLDTTPNRAPHGGEPATGAVEGATPAQ</sequence>
<evidence type="ECO:0000256" key="1">
    <source>
        <dbReference type="ARBA" id="ARBA00022729"/>
    </source>
</evidence>
<reference evidence="7 8" key="1">
    <citation type="submission" date="2021-05" db="EMBL/GenBank/DDBJ databases">
        <title>Petroleum and Energy Research Collection (APPE): ex situ preservation of microbial diversity associated with the oil industry and exploitation of its biotechnological potential.</title>
        <authorList>
            <person name="Paixao C.T.M."/>
            <person name="Gomes M.B."/>
            <person name="Oliveira V.M."/>
        </authorList>
    </citation>
    <scope>NUCLEOTIDE SEQUENCE [LARGE SCALE GENOMIC DNA]</scope>
    <source>
        <strain evidence="7 8">LIT2</strain>
    </source>
</reference>
<dbReference type="Gene3D" id="3.30.1450.10">
    <property type="match status" value="1"/>
</dbReference>
<evidence type="ECO:0000256" key="4">
    <source>
        <dbReference type="HAMAP-Rule" id="MF_00925"/>
    </source>
</evidence>
<evidence type="ECO:0000256" key="5">
    <source>
        <dbReference type="SAM" id="MobiDB-lite"/>
    </source>
</evidence>
<dbReference type="InterPro" id="IPR026592">
    <property type="entry name" value="BamE"/>
</dbReference>
<organism evidence="7 8">
    <name type="scientific">Modicisalibacter tunisiensis</name>
    <dbReference type="NCBI Taxonomy" id="390637"/>
    <lineage>
        <taxon>Bacteria</taxon>
        <taxon>Pseudomonadati</taxon>
        <taxon>Pseudomonadota</taxon>
        <taxon>Gammaproteobacteria</taxon>
        <taxon>Oceanospirillales</taxon>
        <taxon>Halomonadaceae</taxon>
        <taxon>Modicisalibacter</taxon>
    </lineage>
</organism>
<keyword evidence="3 4" id="KW-0998">Cell outer membrane</keyword>
<keyword evidence="4" id="KW-0449">Lipoprotein</keyword>